<proteinExistence type="predicted"/>
<accession>A0A433LG72</accession>
<protein>
    <submittedName>
        <fullName evidence="1">Uncharacterized protein</fullName>
    </submittedName>
</protein>
<dbReference type="Proteomes" id="UP000286912">
    <property type="component" value="Unassembled WGS sequence"/>
</dbReference>
<dbReference type="AlphaFoldDB" id="A0A433LG72"/>
<name>A0A433LG72_9GAMM</name>
<comment type="caution">
    <text evidence="1">The sequence shown here is derived from an EMBL/GenBank/DDBJ whole genome shotgun (WGS) entry which is preliminary data.</text>
</comment>
<sequence length="279" mass="30779">MEGQVQQGYQNPFASQQMGQHVNHGTVHIEQSRAITEAQGKLLLAKKFPRDEALAYSKIMTSCQRPALAAVGEYAYPRGGQKVSGPSIRLAEELARCWGNIDYGIRELSRQEGNSEMEAYAWDVETNTYSSQKFTVRHIRDKRGGGVALTDERDIYEITANMGGRRLRARLLAILPPDLVDAAVNRCRKTLAGDNEEPVADRVRRSVEAFGRFGVNAGHLSTYLGKSLDDCLPEDIANLQAVYNSIKGGQAQASDFFSMRSHESEAGDLNAEIKQAQTA</sequence>
<dbReference type="EMBL" id="RZHD01000003">
    <property type="protein sequence ID" value="RUR48837.1"/>
    <property type="molecule type" value="Genomic_DNA"/>
</dbReference>
<dbReference type="OrthoDB" id="2936921at2"/>
<evidence type="ECO:0000313" key="1">
    <source>
        <dbReference type="EMBL" id="RUR48837.1"/>
    </source>
</evidence>
<organism evidence="1 2">
    <name type="scientific">Vreelandella populi</name>
    <dbReference type="NCBI Taxonomy" id="2498858"/>
    <lineage>
        <taxon>Bacteria</taxon>
        <taxon>Pseudomonadati</taxon>
        <taxon>Pseudomonadota</taxon>
        <taxon>Gammaproteobacteria</taxon>
        <taxon>Oceanospirillales</taxon>
        <taxon>Halomonadaceae</taxon>
        <taxon>Vreelandella</taxon>
    </lineage>
</organism>
<evidence type="ECO:0000313" key="2">
    <source>
        <dbReference type="Proteomes" id="UP000286912"/>
    </source>
</evidence>
<keyword evidence="2" id="KW-1185">Reference proteome</keyword>
<dbReference type="RefSeq" id="WP_126981501.1">
    <property type="nucleotide sequence ID" value="NZ_RZHD01000003.1"/>
</dbReference>
<reference evidence="1 2" key="1">
    <citation type="submission" date="2018-12" db="EMBL/GenBank/DDBJ databases">
        <title>three novel Halomonas strain isolated from plants.</title>
        <authorList>
            <person name="Sun C."/>
        </authorList>
    </citation>
    <scope>NUCLEOTIDE SEQUENCE [LARGE SCALE GENOMIC DNA]</scope>
    <source>
        <strain evidence="1 2">RC</strain>
    </source>
</reference>
<gene>
    <name evidence="1" type="ORF">ELY37_03020</name>
</gene>